<dbReference type="RefSeq" id="WP_168660056.1">
    <property type="nucleotide sequence ID" value="NZ_CP051180.1"/>
</dbReference>
<gene>
    <name evidence="11" type="primary">motA</name>
    <name evidence="11" type="ORF">HER31_07845</name>
</gene>
<evidence type="ECO:0000256" key="2">
    <source>
        <dbReference type="ARBA" id="ARBA00022475"/>
    </source>
</evidence>
<evidence type="ECO:0000256" key="5">
    <source>
        <dbReference type="ARBA" id="ARBA00022989"/>
    </source>
</evidence>
<dbReference type="InterPro" id="IPR022522">
    <property type="entry name" value="Flagellar_motor_stator_MotA"/>
</dbReference>
<dbReference type="PANTHER" id="PTHR30433:SF4">
    <property type="entry name" value="MOTILITY PROTEIN A"/>
    <property type="match status" value="1"/>
</dbReference>
<keyword evidence="2" id="KW-1003">Cell membrane</keyword>
<feature type="transmembrane region" description="Helical" evidence="8">
    <location>
        <begin position="197"/>
        <end position="220"/>
    </location>
</feature>
<keyword evidence="4" id="KW-0283">Flagellar rotation</keyword>
<dbReference type="Proteomes" id="UP000501602">
    <property type="component" value="Chromosome"/>
</dbReference>
<feature type="domain" description="MotA/TolQ/ExbB proton channel" evidence="9">
    <location>
        <begin position="125"/>
        <end position="238"/>
    </location>
</feature>
<dbReference type="GO" id="GO:0006935">
    <property type="term" value="P:chemotaxis"/>
    <property type="evidence" value="ECO:0007669"/>
    <property type="project" value="InterPro"/>
</dbReference>
<evidence type="ECO:0000256" key="7">
    <source>
        <dbReference type="RuleBase" id="RU004057"/>
    </source>
</evidence>
<comment type="similarity">
    <text evidence="7">Belongs to the exbB/tolQ family.</text>
</comment>
<organism evidence="11 12">
    <name type="scientific">Ferrimonas lipolytica</name>
    <dbReference type="NCBI Taxonomy" id="2724191"/>
    <lineage>
        <taxon>Bacteria</taxon>
        <taxon>Pseudomonadati</taxon>
        <taxon>Pseudomonadota</taxon>
        <taxon>Gammaproteobacteria</taxon>
        <taxon>Alteromonadales</taxon>
        <taxon>Ferrimonadaceae</taxon>
        <taxon>Ferrimonas</taxon>
    </lineage>
</organism>
<keyword evidence="7" id="KW-0813">Transport</keyword>
<evidence type="ECO:0000256" key="1">
    <source>
        <dbReference type="ARBA" id="ARBA00004651"/>
    </source>
</evidence>
<name>A0A6H1UCI8_9GAMM</name>
<evidence type="ECO:0000256" key="3">
    <source>
        <dbReference type="ARBA" id="ARBA00022692"/>
    </source>
</evidence>
<dbReference type="InterPro" id="IPR047055">
    <property type="entry name" value="MotA-like"/>
</dbReference>
<dbReference type="InterPro" id="IPR046786">
    <property type="entry name" value="MotA_N"/>
</dbReference>
<reference evidence="11 12" key="1">
    <citation type="submission" date="2020-04" db="EMBL/GenBank/DDBJ databases">
        <title>Ferrimonas sp. S7 isolated from sea water.</title>
        <authorList>
            <person name="Bae S.S."/>
            <person name="Baek K."/>
        </authorList>
    </citation>
    <scope>NUCLEOTIDE SEQUENCE [LARGE SCALE GENOMIC DNA]</scope>
    <source>
        <strain evidence="11 12">S7</strain>
    </source>
</reference>
<dbReference type="NCBIfam" id="TIGR03818">
    <property type="entry name" value="MotA1"/>
    <property type="match status" value="1"/>
</dbReference>
<accession>A0A6H1UCI8</accession>
<keyword evidence="11" id="KW-0282">Flagellum</keyword>
<comment type="subcellular location">
    <subcellularLocation>
        <location evidence="1">Cell membrane</location>
        <topology evidence="1">Multi-pass membrane protein</topology>
    </subcellularLocation>
    <subcellularLocation>
        <location evidence="7">Membrane</location>
        <topology evidence="7">Multi-pass membrane protein</topology>
    </subcellularLocation>
</comment>
<keyword evidence="11" id="KW-0969">Cilium</keyword>
<dbReference type="KEGG" id="fes:HER31_07845"/>
<evidence type="ECO:0000259" key="9">
    <source>
        <dbReference type="Pfam" id="PF01618"/>
    </source>
</evidence>
<sequence>MFKILFFIMLNIAVFGGFMLAGGNLSTIWQPAEFVIIIGAAISALLISVPMAVIKTTGQQIKALWSKEQEDPDFYKELICLTYELFNQLRLKGFKVLDEHIDEPETSELFSKYPAVLKQPQILQFLADNLRIQSMAKISPHDLAHLMDEEIEQQEADMMRPSEVLFKIGEACPGFGIMAAVMGIIIAMGFLDGALSMIGVKVGAALVGTFVGIYLCYALLHPISSALEHMVQMRIARYKALAKMITYFAKDKPPLLAVDAGRRQIQTENRPSFIEMEQWLVAPSETPVNE</sequence>
<keyword evidence="11" id="KW-0966">Cell projection</keyword>
<evidence type="ECO:0000313" key="11">
    <source>
        <dbReference type="EMBL" id="QIZ76795.1"/>
    </source>
</evidence>
<dbReference type="PANTHER" id="PTHR30433">
    <property type="entry name" value="CHEMOTAXIS PROTEIN MOTA"/>
    <property type="match status" value="1"/>
</dbReference>
<dbReference type="Pfam" id="PF01618">
    <property type="entry name" value="MotA_ExbB"/>
    <property type="match status" value="1"/>
</dbReference>
<dbReference type="InterPro" id="IPR002898">
    <property type="entry name" value="MotA_ExbB_proton_chnl"/>
</dbReference>
<keyword evidence="6 8" id="KW-0472">Membrane</keyword>
<dbReference type="EMBL" id="CP051180">
    <property type="protein sequence ID" value="QIZ76795.1"/>
    <property type="molecule type" value="Genomic_DNA"/>
</dbReference>
<dbReference type="Pfam" id="PF20560">
    <property type="entry name" value="MotA_N"/>
    <property type="match status" value="1"/>
</dbReference>
<evidence type="ECO:0000259" key="10">
    <source>
        <dbReference type="Pfam" id="PF20560"/>
    </source>
</evidence>
<protein>
    <submittedName>
        <fullName evidence="11">Flagellar motor stator protein MotA</fullName>
    </submittedName>
</protein>
<dbReference type="GO" id="GO:0005886">
    <property type="term" value="C:plasma membrane"/>
    <property type="evidence" value="ECO:0007669"/>
    <property type="project" value="UniProtKB-SubCell"/>
</dbReference>
<feature type="transmembrane region" description="Helical" evidence="8">
    <location>
        <begin position="168"/>
        <end position="191"/>
    </location>
</feature>
<evidence type="ECO:0000256" key="8">
    <source>
        <dbReference type="SAM" id="Phobius"/>
    </source>
</evidence>
<dbReference type="AlphaFoldDB" id="A0A6H1UCI8"/>
<proteinExistence type="inferred from homology"/>
<keyword evidence="3 8" id="KW-0812">Transmembrane</keyword>
<dbReference type="GO" id="GO:0071978">
    <property type="term" value="P:bacterial-type flagellum-dependent swarming motility"/>
    <property type="evidence" value="ECO:0007669"/>
    <property type="project" value="InterPro"/>
</dbReference>
<feature type="domain" description="Motility protein A N-terminal" evidence="10">
    <location>
        <begin position="7"/>
        <end position="93"/>
    </location>
</feature>
<keyword evidence="12" id="KW-1185">Reference proteome</keyword>
<evidence type="ECO:0000313" key="12">
    <source>
        <dbReference type="Proteomes" id="UP000501602"/>
    </source>
</evidence>
<evidence type="ECO:0000256" key="6">
    <source>
        <dbReference type="ARBA" id="ARBA00023136"/>
    </source>
</evidence>
<keyword evidence="7" id="KW-0653">Protein transport</keyword>
<feature type="transmembrane region" description="Helical" evidence="8">
    <location>
        <begin position="34"/>
        <end position="54"/>
    </location>
</feature>
<evidence type="ECO:0000256" key="4">
    <source>
        <dbReference type="ARBA" id="ARBA00022779"/>
    </source>
</evidence>
<feature type="transmembrane region" description="Helical" evidence="8">
    <location>
        <begin position="7"/>
        <end position="28"/>
    </location>
</feature>
<dbReference type="GO" id="GO:0015031">
    <property type="term" value="P:protein transport"/>
    <property type="evidence" value="ECO:0007669"/>
    <property type="project" value="UniProtKB-KW"/>
</dbReference>
<keyword evidence="5 8" id="KW-1133">Transmembrane helix</keyword>